<dbReference type="EMBL" id="FZQP02001837">
    <property type="protein sequence ID" value="VVC93958.1"/>
    <property type="molecule type" value="Genomic_DNA"/>
</dbReference>
<evidence type="ECO:0000256" key="12">
    <source>
        <dbReference type="ARBA" id="ARBA00043691"/>
    </source>
</evidence>
<evidence type="ECO:0000256" key="3">
    <source>
        <dbReference type="ARBA" id="ARBA00012976"/>
    </source>
</evidence>
<comment type="similarity">
    <text evidence="2">Belongs to the histidine acid phosphatase family. MINPP1 subfamily.</text>
</comment>
<dbReference type="EC" id="3.1.3.62" evidence="4"/>
<evidence type="ECO:0000256" key="5">
    <source>
        <dbReference type="ARBA" id="ARBA00018097"/>
    </source>
</evidence>
<evidence type="ECO:0000256" key="1">
    <source>
        <dbReference type="ARBA" id="ARBA00004370"/>
    </source>
</evidence>
<evidence type="ECO:0000256" key="15">
    <source>
        <dbReference type="PIRSR" id="PIRSR000894-2"/>
    </source>
</evidence>
<reference evidence="17 18" key="1">
    <citation type="submission" date="2017-07" db="EMBL/GenBank/DDBJ databases">
        <authorList>
            <person name="Talla V."/>
            <person name="Backstrom N."/>
        </authorList>
    </citation>
    <scope>NUCLEOTIDE SEQUENCE [LARGE SCALE GENOMIC DNA]</scope>
</reference>
<evidence type="ECO:0000313" key="17">
    <source>
        <dbReference type="EMBL" id="VVC93958.1"/>
    </source>
</evidence>
<dbReference type="GO" id="GO:0003993">
    <property type="term" value="F:acid phosphatase activity"/>
    <property type="evidence" value="ECO:0007669"/>
    <property type="project" value="TreeGrafter"/>
</dbReference>
<dbReference type="PANTHER" id="PTHR20963">
    <property type="entry name" value="MULTIPLE INOSITOL POLYPHOSPHATE PHOSPHATASE-RELATED"/>
    <property type="match status" value="1"/>
</dbReference>
<evidence type="ECO:0000256" key="8">
    <source>
        <dbReference type="ARBA" id="ARBA00023136"/>
    </source>
</evidence>
<dbReference type="PANTHER" id="PTHR20963:SF8">
    <property type="entry name" value="MULTIPLE INOSITOL POLYPHOSPHATE PHOSPHATASE 1"/>
    <property type="match status" value="1"/>
</dbReference>
<dbReference type="SUPFAM" id="SSF53254">
    <property type="entry name" value="Phosphoglycerate mutase-like"/>
    <property type="match status" value="1"/>
</dbReference>
<dbReference type="GO" id="GO:0005886">
    <property type="term" value="C:plasma membrane"/>
    <property type="evidence" value="ECO:0007669"/>
    <property type="project" value="UniProtKB-SubCell"/>
</dbReference>
<evidence type="ECO:0000256" key="4">
    <source>
        <dbReference type="ARBA" id="ARBA00013040"/>
    </source>
</evidence>
<dbReference type="Proteomes" id="UP000324832">
    <property type="component" value="Unassembled WGS sequence"/>
</dbReference>
<feature type="active site" description="Nucleophile" evidence="14">
    <location>
        <position position="67"/>
    </location>
</feature>
<sequence length="448" mass="51439">MYTYQIILLLLAVFNVVLSDKSCYWNSECPYLMYATKTPYDSIRGDIRDFPSIPNCEVRSVWALIRHGNRNPSGTVTGEMNELQAKIKHEIIASYEAGNNSLCAQDIQDLRAWTWNSTMDVSESYLTGTGYEEIYDMAKRIREKYPHLLAGTEEHFYFRPTYKQRTVASAMAFVHGLTEGTNLNLTADEPLERDDMLRPYDNCDRYQEDVKGGQPLADELEAFWRTEEYVAMQQGVQKRLGIPTQLTAAEVYTLHELCRFYRSWSPTLRSPWCAAFTNEDLVVIEYRDDVRHYQRNGYASTINAKLGHFVLRDMYENFAASVQGEGRNLVSYFAHDTLMEMTFCALGLFRDPEGIAAAVRNPNRLCETANDVSHRVQFFINEKLTSLCPLEGCSWEQFSSIFTPFTDTTLEFCRRDYRQPDEPVTGSSVAISGSMILFAALTIVRYLM</sequence>
<dbReference type="Gene3D" id="3.40.50.1240">
    <property type="entry name" value="Phosphoglycerate mutase-like"/>
    <property type="match status" value="1"/>
</dbReference>
<evidence type="ECO:0000256" key="11">
    <source>
        <dbReference type="ARBA" id="ARBA00043671"/>
    </source>
</evidence>
<evidence type="ECO:0000256" key="13">
    <source>
        <dbReference type="ARBA" id="ARBA00043832"/>
    </source>
</evidence>
<feature type="active site" description="Proton donor" evidence="14">
    <location>
        <position position="336"/>
    </location>
</feature>
<accession>A0A5E4Q8N1</accession>
<feature type="chain" id="PRO_5022792560" description="Multiple inositol polyphosphate phosphatase 1" evidence="16">
    <location>
        <begin position="20"/>
        <end position="448"/>
    </location>
</feature>
<protein>
    <recommendedName>
        <fullName evidence="5">Multiple inositol polyphosphate phosphatase 1</fullName>
        <ecNumber evidence="4">3.1.3.62</ecNumber>
        <ecNumber evidence="3">3.1.3.80</ecNumber>
    </recommendedName>
    <alternativeName>
        <fullName evidence="9">2,3-bisphosphoglycerate 3-phosphatase</fullName>
    </alternativeName>
</protein>
<comment type="catalytic activity">
    <reaction evidence="11">
        <text>1D-myo-inositol 1,2,4,5,6-pentakisphosphate + H2O = 1D-myo-inositol 1,2,5,6-tetrakisphosphate + phosphate</text>
        <dbReference type="Rhea" id="RHEA:77115"/>
        <dbReference type="ChEBI" id="CHEBI:15377"/>
        <dbReference type="ChEBI" id="CHEBI:43474"/>
        <dbReference type="ChEBI" id="CHEBI:57798"/>
        <dbReference type="ChEBI" id="CHEBI:195535"/>
        <dbReference type="EC" id="3.1.3.62"/>
    </reaction>
    <physiologicalReaction direction="left-to-right" evidence="11">
        <dbReference type="Rhea" id="RHEA:77116"/>
    </physiologicalReaction>
</comment>
<dbReference type="AlphaFoldDB" id="A0A5E4Q8N1"/>
<keyword evidence="18" id="KW-1185">Reference proteome</keyword>
<organism evidence="17 18">
    <name type="scientific">Leptidea sinapis</name>
    <dbReference type="NCBI Taxonomy" id="189913"/>
    <lineage>
        <taxon>Eukaryota</taxon>
        <taxon>Metazoa</taxon>
        <taxon>Ecdysozoa</taxon>
        <taxon>Arthropoda</taxon>
        <taxon>Hexapoda</taxon>
        <taxon>Insecta</taxon>
        <taxon>Pterygota</taxon>
        <taxon>Neoptera</taxon>
        <taxon>Endopterygota</taxon>
        <taxon>Lepidoptera</taxon>
        <taxon>Glossata</taxon>
        <taxon>Ditrysia</taxon>
        <taxon>Papilionoidea</taxon>
        <taxon>Pieridae</taxon>
        <taxon>Dismorphiinae</taxon>
        <taxon>Leptidea</taxon>
    </lineage>
</organism>
<evidence type="ECO:0000256" key="7">
    <source>
        <dbReference type="ARBA" id="ARBA00022801"/>
    </source>
</evidence>
<evidence type="ECO:0000256" key="9">
    <source>
        <dbReference type="ARBA" id="ARBA00031642"/>
    </source>
</evidence>
<comment type="catalytic activity">
    <reaction evidence="12">
        <text>1D-myo-inositol hexakisphosphate + H2O = 1D-myo-inositol 1,2,4,5,6-pentakisphosphate + phosphate</text>
        <dbReference type="Rhea" id="RHEA:16989"/>
        <dbReference type="ChEBI" id="CHEBI:15377"/>
        <dbReference type="ChEBI" id="CHEBI:43474"/>
        <dbReference type="ChEBI" id="CHEBI:57798"/>
        <dbReference type="ChEBI" id="CHEBI:58130"/>
        <dbReference type="EC" id="3.1.3.62"/>
    </reaction>
    <physiologicalReaction direction="left-to-right" evidence="12">
        <dbReference type="Rhea" id="RHEA:16990"/>
    </physiologicalReaction>
</comment>
<name>A0A5E4Q8N1_9NEOP</name>
<gene>
    <name evidence="17" type="ORF">LSINAPIS_LOCUS6035</name>
</gene>
<dbReference type="InterPro" id="IPR000560">
    <property type="entry name" value="His_Pase_clade-2"/>
</dbReference>
<evidence type="ECO:0000256" key="2">
    <source>
        <dbReference type="ARBA" id="ARBA00008422"/>
    </source>
</evidence>
<keyword evidence="6 16" id="KW-0732">Signal</keyword>
<evidence type="ECO:0000313" key="18">
    <source>
        <dbReference type="Proteomes" id="UP000324832"/>
    </source>
</evidence>
<keyword evidence="8" id="KW-0472">Membrane</keyword>
<evidence type="ECO:0000256" key="10">
    <source>
        <dbReference type="ARBA" id="ARBA00043668"/>
    </source>
</evidence>
<feature type="signal peptide" evidence="16">
    <location>
        <begin position="1"/>
        <end position="19"/>
    </location>
</feature>
<dbReference type="InterPro" id="IPR029033">
    <property type="entry name" value="His_PPase_superfam"/>
</dbReference>
<comment type="catalytic activity">
    <reaction evidence="13">
        <text>(2R)-2,3-bisphosphoglycerate + H2O = (2R)-2-phosphoglycerate + phosphate</text>
        <dbReference type="Rhea" id="RHEA:27381"/>
        <dbReference type="ChEBI" id="CHEBI:15377"/>
        <dbReference type="ChEBI" id="CHEBI:43474"/>
        <dbReference type="ChEBI" id="CHEBI:58248"/>
        <dbReference type="ChEBI" id="CHEBI:58289"/>
        <dbReference type="EC" id="3.1.3.80"/>
    </reaction>
    <physiologicalReaction direction="left-to-right" evidence="13">
        <dbReference type="Rhea" id="RHEA:27382"/>
    </physiologicalReaction>
</comment>
<comment type="catalytic activity">
    <reaction evidence="10">
        <text>1D-myo-inositol 1,2,5,6-tetrakisphosphate + H2O = 1D-myo-inositol 1,2,6-trisphosphate + phosphate</text>
        <dbReference type="Rhea" id="RHEA:77119"/>
        <dbReference type="ChEBI" id="CHEBI:15377"/>
        <dbReference type="ChEBI" id="CHEBI:43474"/>
        <dbReference type="ChEBI" id="CHEBI:195535"/>
        <dbReference type="ChEBI" id="CHEBI:195537"/>
        <dbReference type="EC" id="3.1.3.62"/>
    </reaction>
    <physiologicalReaction direction="left-to-right" evidence="10">
        <dbReference type="Rhea" id="RHEA:77120"/>
    </physiologicalReaction>
</comment>
<evidence type="ECO:0000256" key="6">
    <source>
        <dbReference type="ARBA" id="ARBA00022729"/>
    </source>
</evidence>
<dbReference type="GO" id="GO:0034417">
    <property type="term" value="F:bisphosphoglycerate 3-phosphatase activity"/>
    <property type="evidence" value="ECO:0007669"/>
    <property type="project" value="UniProtKB-EC"/>
</dbReference>
<keyword evidence="15" id="KW-1015">Disulfide bond</keyword>
<comment type="subcellular location">
    <subcellularLocation>
        <location evidence="1">Membrane</location>
    </subcellularLocation>
</comment>
<evidence type="ECO:0000256" key="16">
    <source>
        <dbReference type="SAM" id="SignalP"/>
    </source>
</evidence>
<dbReference type="InterPro" id="IPR033379">
    <property type="entry name" value="Acid_Pase_AS"/>
</dbReference>
<feature type="disulfide bond" evidence="15">
    <location>
        <begin position="258"/>
        <end position="273"/>
    </location>
</feature>
<dbReference type="GO" id="GO:0052745">
    <property type="term" value="F:inositol phosphate phosphatase activity"/>
    <property type="evidence" value="ECO:0007669"/>
    <property type="project" value="TreeGrafter"/>
</dbReference>
<dbReference type="Pfam" id="PF00328">
    <property type="entry name" value="His_Phos_2"/>
    <property type="match status" value="1"/>
</dbReference>
<proteinExistence type="inferred from homology"/>
<dbReference type="PROSITE" id="PS00616">
    <property type="entry name" value="HIS_ACID_PHOSPHAT_1"/>
    <property type="match status" value="1"/>
</dbReference>
<dbReference type="EC" id="3.1.3.80" evidence="3"/>
<keyword evidence="7" id="KW-0378">Hydrolase</keyword>
<dbReference type="CDD" id="cd07061">
    <property type="entry name" value="HP_HAP_like"/>
    <property type="match status" value="1"/>
</dbReference>
<evidence type="ECO:0000256" key="14">
    <source>
        <dbReference type="PIRSR" id="PIRSR000894-1"/>
    </source>
</evidence>